<dbReference type="InterPro" id="IPR039524">
    <property type="entry name" value="PIGO/GPI13"/>
</dbReference>
<dbReference type="GO" id="GO:0005789">
    <property type="term" value="C:endoplasmic reticulum membrane"/>
    <property type="evidence" value="ECO:0007669"/>
    <property type="project" value="UniProtKB-SubCell"/>
</dbReference>
<dbReference type="InterPro" id="IPR037675">
    <property type="entry name" value="PIG-O_N"/>
</dbReference>
<keyword evidence="5" id="KW-0808">Transferase</keyword>
<protein>
    <recommendedName>
        <fullName evidence="14">GPI ethanolamine phosphate transferase 3</fullName>
    </recommendedName>
</protein>
<feature type="transmembrane region" description="Helical" evidence="11">
    <location>
        <begin position="1005"/>
        <end position="1027"/>
    </location>
</feature>
<dbReference type="OrthoDB" id="272139at2759"/>
<accession>A0A9P5U5Y3</accession>
<dbReference type="Pfam" id="PF01663">
    <property type="entry name" value="Phosphodiest"/>
    <property type="match status" value="1"/>
</dbReference>
<evidence type="ECO:0000313" key="13">
    <source>
        <dbReference type="Proteomes" id="UP000772434"/>
    </source>
</evidence>
<dbReference type="Gene3D" id="3.40.720.10">
    <property type="entry name" value="Alkaline Phosphatase, subunit A"/>
    <property type="match status" value="1"/>
</dbReference>
<keyword evidence="6 11" id="KW-0812">Transmembrane</keyword>
<dbReference type="PANTHER" id="PTHR23071:SF1">
    <property type="entry name" value="GPI ETHANOLAMINE PHOSPHATE TRANSFERASE 3"/>
    <property type="match status" value="1"/>
</dbReference>
<reference evidence="12" key="1">
    <citation type="submission" date="2020-11" db="EMBL/GenBank/DDBJ databases">
        <authorList>
            <consortium name="DOE Joint Genome Institute"/>
            <person name="Ahrendt S."/>
            <person name="Riley R."/>
            <person name="Andreopoulos W."/>
            <person name="Labutti K."/>
            <person name="Pangilinan J."/>
            <person name="Ruiz-Duenas F.J."/>
            <person name="Barrasa J.M."/>
            <person name="Sanchez-Garcia M."/>
            <person name="Camarero S."/>
            <person name="Miyauchi S."/>
            <person name="Serrano A."/>
            <person name="Linde D."/>
            <person name="Babiker R."/>
            <person name="Drula E."/>
            <person name="Ayuso-Fernandez I."/>
            <person name="Pacheco R."/>
            <person name="Padilla G."/>
            <person name="Ferreira P."/>
            <person name="Barriuso J."/>
            <person name="Kellner H."/>
            <person name="Castanera R."/>
            <person name="Alfaro M."/>
            <person name="Ramirez L."/>
            <person name="Pisabarro A.G."/>
            <person name="Kuo A."/>
            <person name="Tritt A."/>
            <person name="Lipzen A."/>
            <person name="He G."/>
            <person name="Yan M."/>
            <person name="Ng V."/>
            <person name="Cullen D."/>
            <person name="Martin F."/>
            <person name="Rosso M.-N."/>
            <person name="Henrissat B."/>
            <person name="Hibbett D."/>
            <person name="Martinez A.T."/>
            <person name="Grigoriev I.V."/>
        </authorList>
    </citation>
    <scope>NUCLEOTIDE SEQUENCE</scope>
    <source>
        <strain evidence="12">AH 40177</strain>
    </source>
</reference>
<feature type="transmembrane region" description="Helical" evidence="11">
    <location>
        <begin position="817"/>
        <end position="837"/>
    </location>
</feature>
<evidence type="ECO:0000256" key="7">
    <source>
        <dbReference type="ARBA" id="ARBA00022824"/>
    </source>
</evidence>
<feature type="transmembrane region" description="Helical" evidence="11">
    <location>
        <begin position="703"/>
        <end position="723"/>
    </location>
</feature>
<keyword evidence="10" id="KW-0325">Glycoprotein</keyword>
<evidence type="ECO:0000256" key="9">
    <source>
        <dbReference type="ARBA" id="ARBA00023136"/>
    </source>
</evidence>
<feature type="transmembrane region" description="Helical" evidence="11">
    <location>
        <begin position="735"/>
        <end position="754"/>
    </location>
</feature>
<comment type="caution">
    <text evidence="12">The sequence shown here is derived from an EMBL/GenBank/DDBJ whole genome shotgun (WGS) entry which is preliminary data.</text>
</comment>
<dbReference type="GO" id="GO:0006506">
    <property type="term" value="P:GPI anchor biosynthetic process"/>
    <property type="evidence" value="ECO:0007669"/>
    <property type="project" value="UniProtKB-KW"/>
</dbReference>
<proteinExistence type="inferred from homology"/>
<keyword evidence="4" id="KW-0337">GPI-anchor biosynthesis</keyword>
<feature type="transmembrane region" description="Helical" evidence="11">
    <location>
        <begin position="522"/>
        <end position="540"/>
    </location>
</feature>
<organism evidence="12 13">
    <name type="scientific">Rhodocollybia butyracea</name>
    <dbReference type="NCBI Taxonomy" id="206335"/>
    <lineage>
        <taxon>Eukaryota</taxon>
        <taxon>Fungi</taxon>
        <taxon>Dikarya</taxon>
        <taxon>Basidiomycota</taxon>
        <taxon>Agaricomycotina</taxon>
        <taxon>Agaricomycetes</taxon>
        <taxon>Agaricomycetidae</taxon>
        <taxon>Agaricales</taxon>
        <taxon>Marasmiineae</taxon>
        <taxon>Omphalotaceae</taxon>
        <taxon>Rhodocollybia</taxon>
    </lineage>
</organism>
<name>A0A9P5U5Y3_9AGAR</name>
<dbReference type="Proteomes" id="UP000772434">
    <property type="component" value="Unassembled WGS sequence"/>
</dbReference>
<evidence type="ECO:0000256" key="6">
    <source>
        <dbReference type="ARBA" id="ARBA00022692"/>
    </source>
</evidence>
<evidence type="ECO:0008006" key="14">
    <source>
        <dbReference type="Google" id="ProtNLM"/>
    </source>
</evidence>
<feature type="transmembrane region" description="Helical" evidence="11">
    <location>
        <begin position="470"/>
        <end position="490"/>
    </location>
</feature>
<evidence type="ECO:0000256" key="4">
    <source>
        <dbReference type="ARBA" id="ARBA00022502"/>
    </source>
</evidence>
<evidence type="ECO:0000256" key="8">
    <source>
        <dbReference type="ARBA" id="ARBA00022989"/>
    </source>
</evidence>
<dbReference type="InterPro" id="IPR017850">
    <property type="entry name" value="Alkaline_phosphatase_core_sf"/>
</dbReference>
<feature type="transmembrane region" description="Helical" evidence="11">
    <location>
        <begin position="778"/>
        <end position="796"/>
    </location>
</feature>
<feature type="transmembrane region" description="Helical" evidence="11">
    <location>
        <begin position="1048"/>
        <end position="1069"/>
    </location>
</feature>
<evidence type="ECO:0000256" key="2">
    <source>
        <dbReference type="ARBA" id="ARBA00004687"/>
    </source>
</evidence>
<comment type="similarity">
    <text evidence="3">Belongs to the PIGG/PIGN/PIGO family. PIGO subfamily.</text>
</comment>
<comment type="pathway">
    <text evidence="2">Glycolipid biosynthesis; glycosylphosphatidylinositol-anchor biosynthesis.</text>
</comment>
<dbReference type="CDD" id="cd16023">
    <property type="entry name" value="GPI_EPT_3"/>
    <property type="match status" value="1"/>
</dbReference>
<dbReference type="SUPFAM" id="SSF53649">
    <property type="entry name" value="Alkaline phosphatase-like"/>
    <property type="match status" value="1"/>
</dbReference>
<evidence type="ECO:0000256" key="1">
    <source>
        <dbReference type="ARBA" id="ARBA00004477"/>
    </source>
</evidence>
<dbReference type="GO" id="GO:0051377">
    <property type="term" value="F:mannose-ethanolamine phosphotransferase activity"/>
    <property type="evidence" value="ECO:0007669"/>
    <property type="project" value="InterPro"/>
</dbReference>
<dbReference type="EMBL" id="JADNRY010000076">
    <property type="protein sequence ID" value="KAF9067217.1"/>
    <property type="molecule type" value="Genomic_DNA"/>
</dbReference>
<dbReference type="AlphaFoldDB" id="A0A9P5U5Y3"/>
<feature type="transmembrane region" description="Helical" evidence="11">
    <location>
        <begin position="952"/>
        <end position="974"/>
    </location>
</feature>
<evidence type="ECO:0000256" key="10">
    <source>
        <dbReference type="ARBA" id="ARBA00023180"/>
    </source>
</evidence>
<keyword evidence="7" id="KW-0256">Endoplasmic reticulum</keyword>
<feature type="transmembrane region" description="Helical" evidence="11">
    <location>
        <begin position="843"/>
        <end position="862"/>
    </location>
</feature>
<keyword evidence="9 11" id="KW-0472">Membrane</keyword>
<dbReference type="InterPro" id="IPR002591">
    <property type="entry name" value="Phosphodiest/P_Trfase"/>
</dbReference>
<dbReference type="PANTHER" id="PTHR23071">
    <property type="entry name" value="PHOSPHATIDYLINOSITOL GLYCAN"/>
    <property type="match status" value="1"/>
</dbReference>
<gene>
    <name evidence="12" type="ORF">BDP27DRAFT_1329173</name>
</gene>
<evidence type="ECO:0000256" key="11">
    <source>
        <dbReference type="SAM" id="Phobius"/>
    </source>
</evidence>
<feature type="transmembrane region" description="Helical" evidence="11">
    <location>
        <begin position="552"/>
        <end position="574"/>
    </location>
</feature>
<evidence type="ECO:0000256" key="5">
    <source>
        <dbReference type="ARBA" id="ARBA00022679"/>
    </source>
</evidence>
<keyword evidence="13" id="KW-1185">Reference proteome</keyword>
<comment type="subcellular location">
    <subcellularLocation>
        <location evidence="1">Endoplasmic reticulum membrane</location>
        <topology evidence="1">Multi-pass membrane protein</topology>
    </subcellularLocation>
</comment>
<keyword evidence="8 11" id="KW-1133">Transmembrane helix</keyword>
<feature type="transmembrane region" description="Helical" evidence="11">
    <location>
        <begin position="12"/>
        <end position="35"/>
    </location>
</feature>
<evidence type="ECO:0000313" key="12">
    <source>
        <dbReference type="EMBL" id="KAF9067217.1"/>
    </source>
</evidence>
<sequence>MSSSIRFVSPSLFFLLWIFFVHLAGIYLFTSGFLLTRLALTNVTACNDGSCTLPPTHKRAIVLIIDSLRFDFIAPAPYIPSENNAEYSVHHHLTLTLPSLLTDAHPRNSFIFNSYPDPPTVTLQRIKGLTTGSLPTFVDIGSSFGGSEIEEDSIIGQVGMNGKEAAFIGDDTWMNVFPNAFHVNMTWPYDSFNVEDLHTVDNGVITHLFPLLESGNTPDLIIGHFLGVDHVGHRVGPYHHSMHSKLLQMNATLTRVVDSLSDDTLLVVLGDHGMDRAGDHGGDGQLETSAGVWIYSKSIPLCDDEKISNKIPSQLLPYTTFPDADSPHRYIQQIDLVPTLSLLLGLPIPFGNLGTVIPELFWRQSNPPQNPTEESWGWGSIRKTAVKDEDRSRASSLIRALRLNALQIHTYLDTYRLSSSGAELDDAWLTLESAWNGTHVDEELALVNLWDYTRLALSSCRSIWAQFNPLLMVLGLVLFSASLLSTYSVYSGIGKVTSSHLDPATQTTVVWEDWLIARMWQALRGLAAGSTLGFLASLTYETQLKTFGKGMDSLDCILFMAPFVSCVMVGKLSLSKILGLLPPMSNILKTLPFVLHAISFFSNSFTFWEDRIIAFLLPSSLIPHVFIGLRAPTARLRRRILGFTGLLVVCIRLMAVSTVCREEQHPYCHVTFYSSLSSSSALESTYTSTVVPPSASSSSAPTFAVIGAPLMAILLPIILSRCLKQSKSDQGLATVWFNWIMTPSLFCGSVYWLIEYVETAGLVDESEWGAVLRFCRTFLSRAALGWSVVVGGVVWWKHPLCISIETSEGQRQIKILGFANAYGAPYMLFWTIPFSAVWATTQLTGQIVLGLSAIALMSYLEIIDGIRDVLMVEEAFTSNRLSDILPSGDDFALGATQNNHSPNVKFYEITPVILLAMHLFFRTGHQSTIPSIQWKSSFLLTSTLTYPWAGTFIINTLGPIWVILTGVGLVGVWLKGPRFSSVPSPKETQKDSQQSPPVVSADDQIQLSILLCSLCVSMYLMTILLTTSLSASILRRHLMVWKVFAPRWILGTVVVLVGDVSLLMVYVGAWQVRRVVERTFSRMMGQALT</sequence>
<evidence type="ECO:0000256" key="3">
    <source>
        <dbReference type="ARBA" id="ARBA00008695"/>
    </source>
</evidence>
<feature type="transmembrane region" description="Helical" evidence="11">
    <location>
        <begin position="641"/>
        <end position="659"/>
    </location>
</feature>